<comment type="caution">
    <text evidence="1">The sequence shown here is derived from an EMBL/GenBank/DDBJ whole genome shotgun (WGS) entry which is preliminary data.</text>
</comment>
<evidence type="ECO:0000313" key="2">
    <source>
        <dbReference type="Proteomes" id="UP000032221"/>
    </source>
</evidence>
<dbReference type="Proteomes" id="UP000032221">
    <property type="component" value="Unassembled WGS sequence"/>
</dbReference>
<dbReference type="EMBL" id="JXST01000002">
    <property type="protein sequence ID" value="KIU18568.1"/>
    <property type="molecule type" value="Genomic_DNA"/>
</dbReference>
<dbReference type="PATRIC" id="fig|280871.6.peg.338"/>
<dbReference type="Pfam" id="PF20131">
    <property type="entry name" value="MC3"/>
    <property type="match status" value="1"/>
</dbReference>
<sequence>MSVAVPLVAPDSETSALFNPAFCAVLLNGATKAYATKAGEPMPVIYAFLILPSALHKPTRDALPSTTASSMWSWLRANPVLLMDFADRVRTFRPFTAAAIIFGLQHDILTGSPAAIAAAKMGRRPRTLRPTEDWTACLKAAEFLGRWFGGSGADEATNLAQWGVRP</sequence>
<dbReference type="STRING" id="280871.TL10_01665"/>
<organism evidence="1 2">
    <name type="scientific">Mycolicibacterium llatzerense</name>
    <dbReference type="NCBI Taxonomy" id="280871"/>
    <lineage>
        <taxon>Bacteria</taxon>
        <taxon>Bacillati</taxon>
        <taxon>Actinomycetota</taxon>
        <taxon>Actinomycetes</taxon>
        <taxon>Mycobacteriales</taxon>
        <taxon>Mycobacteriaceae</taxon>
        <taxon>Mycolicibacterium</taxon>
    </lineage>
</organism>
<keyword evidence="2" id="KW-1185">Reference proteome</keyword>
<gene>
    <name evidence="1" type="ORF">TL10_01665</name>
</gene>
<name>A0A0D1JAM4_9MYCO</name>
<proteinExistence type="predicted"/>
<reference evidence="1 2" key="1">
    <citation type="submission" date="2015-01" db="EMBL/GenBank/DDBJ databases">
        <title>Genome sequence of Mycobacterium llatzerense and Mycobacterium immunogenum recovered from brain abscess.</title>
        <authorList>
            <person name="Greninger A.L."/>
            <person name="Langelier C."/>
            <person name="Cunningham G."/>
            <person name="Chiu C.Y."/>
            <person name="Miller S."/>
        </authorList>
    </citation>
    <scope>NUCLEOTIDE SEQUENCE [LARGE SCALE GENOMIC DNA]</scope>
    <source>
        <strain evidence="1 2">CLUC14</strain>
    </source>
</reference>
<dbReference type="AlphaFoldDB" id="A0A0D1JAM4"/>
<evidence type="ECO:0000313" key="1">
    <source>
        <dbReference type="EMBL" id="KIU18568.1"/>
    </source>
</evidence>
<protein>
    <submittedName>
        <fullName evidence="1">Uncharacterized protein</fullName>
    </submittedName>
</protein>
<accession>A0A0D1JAM4</accession>
<dbReference type="OrthoDB" id="7059377at2"/>
<dbReference type="RefSeq" id="WP_043984262.1">
    <property type="nucleotide sequence ID" value="NZ_JXST01000002.1"/>
</dbReference>
<dbReference type="InterPro" id="IPR045390">
    <property type="entry name" value="ABC-3C_MC3"/>
</dbReference>